<sequence>MDTYVQTALEALGDGTRMAIFQKLTAGPLAVHELAGTLPVSRPAVSQHLRVLKEAGLITGSKNGTRRVYQLNPEGIARLRAHFDQMWGQAMSAFQKTVETTRPESRTGENDDPNHE</sequence>
<keyword evidence="7" id="KW-1185">Reference proteome</keyword>
<dbReference type="GO" id="GO:0003700">
    <property type="term" value="F:DNA-binding transcription factor activity"/>
    <property type="evidence" value="ECO:0007669"/>
    <property type="project" value="InterPro"/>
</dbReference>
<comment type="caution">
    <text evidence="6">The sequence shown here is derived from an EMBL/GenBank/DDBJ whole genome shotgun (WGS) entry which is preliminary data.</text>
</comment>
<evidence type="ECO:0000256" key="1">
    <source>
        <dbReference type="ARBA" id="ARBA00023015"/>
    </source>
</evidence>
<dbReference type="OrthoDB" id="9799175at2"/>
<organism evidence="6 7">
    <name type="scientific">Silvibacterium bohemicum</name>
    <dbReference type="NCBI Taxonomy" id="1577686"/>
    <lineage>
        <taxon>Bacteria</taxon>
        <taxon>Pseudomonadati</taxon>
        <taxon>Acidobacteriota</taxon>
        <taxon>Terriglobia</taxon>
        <taxon>Terriglobales</taxon>
        <taxon>Acidobacteriaceae</taxon>
        <taxon>Silvibacterium</taxon>
    </lineage>
</organism>
<evidence type="ECO:0000259" key="5">
    <source>
        <dbReference type="PROSITE" id="PS50987"/>
    </source>
</evidence>
<evidence type="ECO:0000313" key="7">
    <source>
        <dbReference type="Proteomes" id="UP000538666"/>
    </source>
</evidence>
<dbReference type="InterPro" id="IPR011991">
    <property type="entry name" value="ArsR-like_HTH"/>
</dbReference>
<dbReference type="Pfam" id="PF12840">
    <property type="entry name" value="HTH_20"/>
    <property type="match status" value="1"/>
</dbReference>
<dbReference type="Gene3D" id="1.10.10.10">
    <property type="entry name" value="Winged helix-like DNA-binding domain superfamily/Winged helix DNA-binding domain"/>
    <property type="match status" value="1"/>
</dbReference>
<accession>A0A841JQV6</accession>
<keyword evidence="2 6" id="KW-0238">DNA-binding</keyword>
<protein>
    <submittedName>
        <fullName evidence="6">DNA-binding transcriptional ArsR family regulator</fullName>
    </submittedName>
</protein>
<dbReference type="PRINTS" id="PR00778">
    <property type="entry name" value="HTHARSR"/>
</dbReference>
<evidence type="ECO:0000313" key="6">
    <source>
        <dbReference type="EMBL" id="MBB6142159.1"/>
    </source>
</evidence>
<dbReference type="SUPFAM" id="SSF46785">
    <property type="entry name" value="Winged helix' DNA-binding domain"/>
    <property type="match status" value="1"/>
</dbReference>
<gene>
    <name evidence="6" type="ORF">HNQ77_000097</name>
</gene>
<dbReference type="EMBL" id="JACHEK010000001">
    <property type="protein sequence ID" value="MBB6142159.1"/>
    <property type="molecule type" value="Genomic_DNA"/>
</dbReference>
<evidence type="ECO:0000256" key="4">
    <source>
        <dbReference type="SAM" id="MobiDB-lite"/>
    </source>
</evidence>
<keyword evidence="1" id="KW-0805">Transcription regulation</keyword>
<evidence type="ECO:0000256" key="3">
    <source>
        <dbReference type="ARBA" id="ARBA00023163"/>
    </source>
</evidence>
<reference evidence="6 7" key="1">
    <citation type="submission" date="2020-08" db="EMBL/GenBank/DDBJ databases">
        <title>Genomic Encyclopedia of Type Strains, Phase IV (KMG-IV): sequencing the most valuable type-strain genomes for metagenomic binning, comparative biology and taxonomic classification.</title>
        <authorList>
            <person name="Goeker M."/>
        </authorList>
    </citation>
    <scope>NUCLEOTIDE SEQUENCE [LARGE SCALE GENOMIC DNA]</scope>
    <source>
        <strain evidence="6 7">DSM 103733</strain>
    </source>
</reference>
<feature type="domain" description="HTH arsR-type" evidence="5">
    <location>
        <begin position="1"/>
        <end position="98"/>
    </location>
</feature>
<dbReference type="NCBIfam" id="NF033788">
    <property type="entry name" value="HTH_metalloreg"/>
    <property type="match status" value="1"/>
</dbReference>
<dbReference type="InterPro" id="IPR001845">
    <property type="entry name" value="HTH_ArsR_DNA-bd_dom"/>
</dbReference>
<feature type="compositionally biased region" description="Basic and acidic residues" evidence="4">
    <location>
        <begin position="99"/>
        <end position="116"/>
    </location>
</feature>
<feature type="region of interest" description="Disordered" evidence="4">
    <location>
        <begin position="94"/>
        <end position="116"/>
    </location>
</feature>
<dbReference type="PANTHER" id="PTHR33154:SF33">
    <property type="entry name" value="TRANSCRIPTIONAL REPRESSOR SDPR"/>
    <property type="match status" value="1"/>
</dbReference>
<keyword evidence="3" id="KW-0804">Transcription</keyword>
<dbReference type="CDD" id="cd00090">
    <property type="entry name" value="HTH_ARSR"/>
    <property type="match status" value="1"/>
</dbReference>
<dbReference type="PROSITE" id="PS50987">
    <property type="entry name" value="HTH_ARSR_2"/>
    <property type="match status" value="1"/>
</dbReference>
<dbReference type="PANTHER" id="PTHR33154">
    <property type="entry name" value="TRANSCRIPTIONAL REGULATOR, ARSR FAMILY"/>
    <property type="match status" value="1"/>
</dbReference>
<dbReference type="InterPro" id="IPR036390">
    <property type="entry name" value="WH_DNA-bd_sf"/>
</dbReference>
<name>A0A841JQV6_9BACT</name>
<dbReference type="InterPro" id="IPR051081">
    <property type="entry name" value="HTH_MetalResp_TranReg"/>
</dbReference>
<dbReference type="AlphaFoldDB" id="A0A841JQV6"/>
<dbReference type="InterPro" id="IPR036388">
    <property type="entry name" value="WH-like_DNA-bd_sf"/>
</dbReference>
<dbReference type="GO" id="GO:0003677">
    <property type="term" value="F:DNA binding"/>
    <property type="evidence" value="ECO:0007669"/>
    <property type="project" value="UniProtKB-KW"/>
</dbReference>
<evidence type="ECO:0000256" key="2">
    <source>
        <dbReference type="ARBA" id="ARBA00023125"/>
    </source>
</evidence>
<dbReference type="Proteomes" id="UP000538666">
    <property type="component" value="Unassembled WGS sequence"/>
</dbReference>
<proteinExistence type="predicted"/>
<dbReference type="SMART" id="SM00418">
    <property type="entry name" value="HTH_ARSR"/>
    <property type="match status" value="1"/>
</dbReference>
<dbReference type="RefSeq" id="WP_082125132.1">
    <property type="nucleotide sequence ID" value="NZ_JACHEK010000001.1"/>
</dbReference>